<evidence type="ECO:0000256" key="1">
    <source>
        <dbReference type="SAM" id="Phobius"/>
    </source>
</evidence>
<keyword evidence="1" id="KW-0472">Membrane</keyword>
<feature type="transmembrane region" description="Helical" evidence="1">
    <location>
        <begin position="201"/>
        <end position="221"/>
    </location>
</feature>
<reference evidence="2 3" key="1">
    <citation type="submission" date="2019-02" db="EMBL/GenBank/DDBJ databases">
        <title>Deep-cultivation of Planctomycetes and their phenomic and genomic characterization uncovers novel biology.</title>
        <authorList>
            <person name="Wiegand S."/>
            <person name="Jogler M."/>
            <person name="Boedeker C."/>
            <person name="Pinto D."/>
            <person name="Vollmers J."/>
            <person name="Rivas-Marin E."/>
            <person name="Kohn T."/>
            <person name="Peeters S.H."/>
            <person name="Heuer A."/>
            <person name="Rast P."/>
            <person name="Oberbeckmann S."/>
            <person name="Bunk B."/>
            <person name="Jeske O."/>
            <person name="Meyerdierks A."/>
            <person name="Storesund J.E."/>
            <person name="Kallscheuer N."/>
            <person name="Luecker S."/>
            <person name="Lage O.M."/>
            <person name="Pohl T."/>
            <person name="Merkel B.J."/>
            <person name="Hornburger P."/>
            <person name="Mueller R.-W."/>
            <person name="Bruemmer F."/>
            <person name="Labrenz M."/>
            <person name="Spormann A.M."/>
            <person name="Op den Camp H."/>
            <person name="Overmann J."/>
            <person name="Amann R."/>
            <person name="Jetten M.S.M."/>
            <person name="Mascher T."/>
            <person name="Medema M.H."/>
            <person name="Devos D.P."/>
            <person name="Kaster A.-K."/>
            <person name="Ovreas L."/>
            <person name="Rohde M."/>
            <person name="Galperin M.Y."/>
            <person name="Jogler C."/>
        </authorList>
    </citation>
    <scope>NUCLEOTIDE SEQUENCE [LARGE SCALE GENOMIC DNA]</scope>
    <source>
        <strain evidence="2 3">Poly30</strain>
    </source>
</reference>
<feature type="transmembrane region" description="Helical" evidence="1">
    <location>
        <begin position="228"/>
        <end position="249"/>
    </location>
</feature>
<name>A0A518EZP5_9BACT</name>
<dbReference type="AlphaFoldDB" id="A0A518EZP5"/>
<keyword evidence="1" id="KW-1133">Transmembrane helix</keyword>
<feature type="transmembrane region" description="Helical" evidence="1">
    <location>
        <begin position="71"/>
        <end position="92"/>
    </location>
</feature>
<dbReference type="GO" id="GO:0016020">
    <property type="term" value="C:membrane"/>
    <property type="evidence" value="ECO:0007669"/>
    <property type="project" value="InterPro"/>
</dbReference>
<dbReference type="Pfam" id="PF05656">
    <property type="entry name" value="DUF805"/>
    <property type="match status" value="1"/>
</dbReference>
<feature type="transmembrane region" description="Helical" evidence="1">
    <location>
        <begin position="20"/>
        <end position="41"/>
    </location>
</feature>
<protein>
    <submittedName>
        <fullName evidence="2">Polyketide cyclase / dehydrase and lipid transport</fullName>
    </submittedName>
</protein>
<sequence length="454" mass="50022">MVTLRQLVSPKGQVPRARYLRVGLSLFLFKYVVDLVVYRGLFGDWWGPLDYLSPLYSQRMASAPDALDLPIAYAAFLLLWNLIFAWIGANWTARRAVDAGETPWWGLMIFVPFLNYLAIGVLALMPSTPKGEAPPVPGGSAAAFQLPVLLVWGMTFFLAMACLYWTIVEMNEHYGIALFLSFPVLFGVLIGYSLNAREFQSVGRTVGFSLLCAVAASVILLSASLEGLVCIAMAFPVISLGLMVGALIGRSFVGMGARRPLQPLGMLFALPFIAWSDANLPTSEARQVTSSIEIDAPPEVVWENVVSFPTLPDPTSWIFKTGIAYPIGARIEGRGVGAVRRCEFSTGAFVEPITVWDAPRHLAFDVLDQPETMTEWGLFGPVHPPHLESTFRSVRGEFRLVELPGGRTRLEGSTWYELDMAPEVYWRIWGDGVVQHIHGRVLGHIQAISEASSE</sequence>
<evidence type="ECO:0000313" key="3">
    <source>
        <dbReference type="Proteomes" id="UP000320390"/>
    </source>
</evidence>
<keyword evidence="3" id="KW-1185">Reference proteome</keyword>
<organism evidence="2 3">
    <name type="scientific">Saltatorellus ferox</name>
    <dbReference type="NCBI Taxonomy" id="2528018"/>
    <lineage>
        <taxon>Bacteria</taxon>
        <taxon>Pseudomonadati</taxon>
        <taxon>Planctomycetota</taxon>
        <taxon>Planctomycetia</taxon>
        <taxon>Planctomycetia incertae sedis</taxon>
        <taxon>Saltatorellus</taxon>
    </lineage>
</organism>
<dbReference type="Proteomes" id="UP000320390">
    <property type="component" value="Chromosome"/>
</dbReference>
<feature type="transmembrane region" description="Helical" evidence="1">
    <location>
        <begin position="104"/>
        <end position="124"/>
    </location>
</feature>
<gene>
    <name evidence="2" type="ORF">Poly30_51230</name>
</gene>
<dbReference type="InterPro" id="IPR023393">
    <property type="entry name" value="START-like_dom_sf"/>
</dbReference>
<keyword evidence="1" id="KW-0812">Transmembrane</keyword>
<dbReference type="InterPro" id="IPR019587">
    <property type="entry name" value="Polyketide_cyclase/dehydratase"/>
</dbReference>
<evidence type="ECO:0000313" key="2">
    <source>
        <dbReference type="EMBL" id="QDV09565.1"/>
    </source>
</evidence>
<dbReference type="RefSeq" id="WP_419190645.1">
    <property type="nucleotide sequence ID" value="NZ_CP036434.1"/>
</dbReference>
<accession>A0A518EZP5</accession>
<dbReference type="Pfam" id="PF10604">
    <property type="entry name" value="Polyketide_cyc2"/>
    <property type="match status" value="1"/>
</dbReference>
<proteinExistence type="predicted"/>
<feature type="transmembrane region" description="Helical" evidence="1">
    <location>
        <begin position="174"/>
        <end position="195"/>
    </location>
</feature>
<dbReference type="Gene3D" id="3.30.530.20">
    <property type="match status" value="1"/>
</dbReference>
<dbReference type="SUPFAM" id="SSF55961">
    <property type="entry name" value="Bet v1-like"/>
    <property type="match status" value="1"/>
</dbReference>
<dbReference type="EMBL" id="CP036434">
    <property type="protein sequence ID" value="QDV09565.1"/>
    <property type="molecule type" value="Genomic_DNA"/>
</dbReference>
<feature type="transmembrane region" description="Helical" evidence="1">
    <location>
        <begin position="144"/>
        <end position="167"/>
    </location>
</feature>
<dbReference type="InterPro" id="IPR008523">
    <property type="entry name" value="DUF805"/>
</dbReference>